<name>A0AAV9PPL9_9PEZI</name>
<comment type="caution">
    <text evidence="2">The sequence shown here is derived from an EMBL/GenBank/DDBJ whole genome shotgun (WGS) entry which is preliminary data.</text>
</comment>
<feature type="compositionally biased region" description="Basic and acidic residues" evidence="1">
    <location>
        <begin position="412"/>
        <end position="422"/>
    </location>
</feature>
<feature type="compositionally biased region" description="Acidic residues" evidence="1">
    <location>
        <begin position="163"/>
        <end position="172"/>
    </location>
</feature>
<feature type="compositionally biased region" description="Basic and acidic residues" evidence="1">
    <location>
        <begin position="648"/>
        <end position="666"/>
    </location>
</feature>
<dbReference type="EMBL" id="JAVRRT010000001">
    <property type="protein sequence ID" value="KAK5175874.1"/>
    <property type="molecule type" value="Genomic_DNA"/>
</dbReference>
<protein>
    <submittedName>
        <fullName evidence="2">Uncharacterized protein</fullName>
    </submittedName>
</protein>
<feature type="compositionally biased region" description="Polar residues" evidence="1">
    <location>
        <begin position="500"/>
        <end position="510"/>
    </location>
</feature>
<feature type="compositionally biased region" description="Acidic residues" evidence="1">
    <location>
        <begin position="725"/>
        <end position="751"/>
    </location>
</feature>
<dbReference type="RefSeq" id="XP_064664512.1">
    <property type="nucleotide sequence ID" value="XM_064798278.1"/>
</dbReference>
<feature type="compositionally biased region" description="Low complexity" evidence="1">
    <location>
        <begin position="43"/>
        <end position="58"/>
    </location>
</feature>
<reference evidence="2 3" key="1">
    <citation type="submission" date="2023-08" db="EMBL/GenBank/DDBJ databases">
        <title>Black Yeasts Isolated from many extreme environments.</title>
        <authorList>
            <person name="Coleine C."/>
            <person name="Stajich J.E."/>
            <person name="Selbmann L."/>
        </authorList>
    </citation>
    <scope>NUCLEOTIDE SEQUENCE [LARGE SCALE GENOMIC DNA]</scope>
    <source>
        <strain evidence="2 3">CCFEE 5935</strain>
    </source>
</reference>
<feature type="compositionally biased region" description="Polar residues" evidence="1">
    <location>
        <begin position="255"/>
        <end position="286"/>
    </location>
</feature>
<feature type="compositionally biased region" description="Low complexity" evidence="1">
    <location>
        <begin position="694"/>
        <end position="708"/>
    </location>
</feature>
<feature type="compositionally biased region" description="Polar residues" evidence="1">
    <location>
        <begin position="107"/>
        <end position="122"/>
    </location>
</feature>
<evidence type="ECO:0000313" key="2">
    <source>
        <dbReference type="EMBL" id="KAK5175874.1"/>
    </source>
</evidence>
<accession>A0AAV9PPL9</accession>
<feature type="region of interest" description="Disordered" evidence="1">
    <location>
        <begin position="253"/>
        <end position="760"/>
    </location>
</feature>
<feature type="region of interest" description="Disordered" evidence="1">
    <location>
        <begin position="1"/>
        <end position="184"/>
    </location>
</feature>
<evidence type="ECO:0000313" key="3">
    <source>
        <dbReference type="Proteomes" id="UP001337655"/>
    </source>
</evidence>
<keyword evidence="3" id="KW-1185">Reference proteome</keyword>
<proteinExistence type="predicted"/>
<sequence>MDAGKPGDGGSPWRIKVTVEAEPQDGGSPAKRRTRTTRVPLKGGMSSSPVKRSSGKSKAIADDESELEVKRPQRKRKGTPIRRTVRASQETDSDGWIAGGRHGTPAGQIQMSQKLQEEMSSPNKRRSPGTDHEHRASSATRSIQKSRQPNGGPVISKQLTLSEESEDEDEQSVDPRNLQSDMTVANEDFTMISVDELESLKQNTSLIDNSGIEKSVASVSYMPSSPPVAHVNRSSRQQLPVEYPNIAHQAEEAKIQSSAMKQAQYNSDFQRSSNFAARQSHPTPVSNDPIGSESFERTQPQASGVEEAAASRSTVVNEDADLGADDDREDGDIHGEDDGGTGGELDIWAEEASRSLDEDQEQSHRMPAMRPESRPPQLEDLFSDQPLKPPRPEIPRTWRRTSGADFSYVDSPAHDLVADRKVSAASTDGEAAGSRSSAGVLTPPESSDDGSEQISGDQDGDMEEYDISLTQPDAADTQLHNDVLETDSRPTLPTRGEATSGLSDSESGVTSPDGEDTGVFWQRNLPNIYQRPRRPRVGQKQKAMDLSDLLNLEGSHKNTSLAQTKDAAGPNDRISTQAPRAPSRPALAGQKEKLISSPLRKSLFKSSRLGESASTSSDVQPVRRAIVGRTYVSRRSRMTTRGQEGADEPSKTEDSLDSFSSKDSDQRQILSEMSQATHQKSTSNLRNEWQGAASHSPHSSESSQSHVSEIADDAYEGSSVHPETETEEIEQEDDEEEELEEEELEEEEEGEQPSRSYEEHLNLESPQKISVKFNDSAGTSDLLAPKKAYPPLFANHAVSSQAAQAKSPPSVTLVGKKRTTTEDQAQGGIFSRLSTNFWSAVVRPSGPTLVEQPPEPEYPRSLRAHIRSRYGVLSDQHPWTMAHMRTLHRLLNSCTSGKSDSIVPKTGPLPYALENLIGKELQCVTQFRWKFTEQHAHVVDAFMQVLVPAHYIESMKSGEVDFIGDSEAKKYRGLISGRHGDDLVFSDWLGLRSPRGKIERDFVVKALGNCVSANILTAEKEAAEVERRRKMAAERVVWERRRRSGWEESWEESEG</sequence>
<feature type="compositionally biased region" description="Polar residues" evidence="1">
    <location>
        <begin position="667"/>
        <end position="687"/>
    </location>
</feature>
<feature type="compositionally biased region" description="Acidic residues" evidence="1">
    <location>
        <begin position="318"/>
        <end position="330"/>
    </location>
</feature>
<dbReference type="AlphaFoldDB" id="A0AAV9PPL9"/>
<feature type="compositionally biased region" description="Basic residues" evidence="1">
    <location>
        <begin position="72"/>
        <end position="85"/>
    </location>
</feature>
<dbReference type="Proteomes" id="UP001337655">
    <property type="component" value="Unassembled WGS sequence"/>
</dbReference>
<dbReference type="GeneID" id="89922363"/>
<feature type="compositionally biased region" description="Basic and acidic residues" evidence="1">
    <location>
        <begin position="351"/>
        <end position="364"/>
    </location>
</feature>
<feature type="compositionally biased region" description="Gly residues" evidence="1">
    <location>
        <begin position="1"/>
        <end position="10"/>
    </location>
</feature>
<organism evidence="2 3">
    <name type="scientific">Saxophila tyrrhenica</name>
    <dbReference type="NCBI Taxonomy" id="1690608"/>
    <lineage>
        <taxon>Eukaryota</taxon>
        <taxon>Fungi</taxon>
        <taxon>Dikarya</taxon>
        <taxon>Ascomycota</taxon>
        <taxon>Pezizomycotina</taxon>
        <taxon>Dothideomycetes</taxon>
        <taxon>Dothideomycetidae</taxon>
        <taxon>Mycosphaerellales</taxon>
        <taxon>Extremaceae</taxon>
        <taxon>Saxophila</taxon>
    </lineage>
</organism>
<gene>
    <name evidence="2" type="ORF">LTR77_001014</name>
</gene>
<feature type="compositionally biased region" description="Polar residues" evidence="1">
    <location>
        <begin position="137"/>
        <end position="149"/>
    </location>
</feature>
<evidence type="ECO:0000256" key="1">
    <source>
        <dbReference type="SAM" id="MobiDB-lite"/>
    </source>
</evidence>